<gene>
    <name evidence="1" type="ORF">FHR92_004360</name>
</gene>
<accession>A0A7W3SX69</accession>
<proteinExistence type="predicted"/>
<dbReference type="EMBL" id="JACJIP010000037">
    <property type="protein sequence ID" value="MBA9087867.1"/>
    <property type="molecule type" value="Genomic_DNA"/>
</dbReference>
<evidence type="ECO:0000313" key="1">
    <source>
        <dbReference type="EMBL" id="MBA9087867.1"/>
    </source>
</evidence>
<keyword evidence="2" id="KW-1185">Reference proteome</keyword>
<organism evidence="1 2">
    <name type="scientific">Fontibacillus solani</name>
    <dbReference type="NCBI Taxonomy" id="1572857"/>
    <lineage>
        <taxon>Bacteria</taxon>
        <taxon>Bacillati</taxon>
        <taxon>Bacillota</taxon>
        <taxon>Bacilli</taxon>
        <taxon>Bacillales</taxon>
        <taxon>Paenibacillaceae</taxon>
        <taxon>Fontibacillus</taxon>
    </lineage>
</organism>
<reference evidence="1 2" key="1">
    <citation type="submission" date="2020-08" db="EMBL/GenBank/DDBJ databases">
        <title>Genomic Encyclopedia of Type Strains, Phase III (KMG-III): the genomes of soil and plant-associated and newly described type strains.</title>
        <authorList>
            <person name="Whitman W."/>
        </authorList>
    </citation>
    <scope>NUCLEOTIDE SEQUENCE [LARGE SCALE GENOMIC DNA]</scope>
    <source>
        <strain evidence="1 2">CECT 8693</strain>
    </source>
</reference>
<sequence>MGYVEETIRTMNTELNRIFTCLDMLSEDQVWYRFKD</sequence>
<evidence type="ECO:0000313" key="2">
    <source>
        <dbReference type="Proteomes" id="UP000567067"/>
    </source>
</evidence>
<dbReference type="AlphaFoldDB" id="A0A7W3SX69"/>
<protein>
    <submittedName>
        <fullName evidence="1">Uncharacterized protein</fullName>
    </submittedName>
</protein>
<comment type="caution">
    <text evidence="1">The sequence shown here is derived from an EMBL/GenBank/DDBJ whole genome shotgun (WGS) entry which is preliminary data.</text>
</comment>
<dbReference type="Proteomes" id="UP000567067">
    <property type="component" value="Unassembled WGS sequence"/>
</dbReference>
<name>A0A7W3SX69_9BACL</name>